<dbReference type="SUPFAM" id="SSF102400">
    <property type="entry name" value="DNA polymerase III chi subunit"/>
    <property type="match status" value="1"/>
</dbReference>
<dbReference type="GO" id="GO:0003677">
    <property type="term" value="F:DNA binding"/>
    <property type="evidence" value="ECO:0007669"/>
    <property type="project" value="InterPro"/>
</dbReference>
<dbReference type="AlphaFoldDB" id="A0A0S2TBF0"/>
<name>A0A0S2TBF0_9GAMM</name>
<dbReference type="EMBL" id="CP013099">
    <property type="protein sequence ID" value="ALP52436.1"/>
    <property type="molecule type" value="Genomic_DNA"/>
</dbReference>
<proteinExistence type="predicted"/>
<dbReference type="GO" id="GO:0006260">
    <property type="term" value="P:DNA replication"/>
    <property type="evidence" value="ECO:0007669"/>
    <property type="project" value="InterPro"/>
</dbReference>
<dbReference type="PANTHER" id="PTHR38767:SF1">
    <property type="entry name" value="DNA POLYMERASE III SUBUNIT CHI"/>
    <property type="match status" value="1"/>
</dbReference>
<dbReference type="GO" id="GO:0003887">
    <property type="term" value="F:DNA-directed DNA polymerase activity"/>
    <property type="evidence" value="ECO:0007669"/>
    <property type="project" value="InterPro"/>
</dbReference>
<dbReference type="Gene3D" id="3.40.50.10110">
    <property type="entry name" value="DNA polymerase III subunit chi"/>
    <property type="match status" value="1"/>
</dbReference>
<keyword evidence="2" id="KW-1185">Reference proteome</keyword>
<gene>
    <name evidence="1" type="ORF">Tel_04355</name>
</gene>
<dbReference type="KEGG" id="tee:Tel_04355"/>
<dbReference type="Pfam" id="PF04364">
    <property type="entry name" value="DNA_pol3_chi"/>
    <property type="match status" value="1"/>
</dbReference>
<protein>
    <recommendedName>
        <fullName evidence="3">DNA polymerase III subunit chi</fullName>
    </recommendedName>
</protein>
<dbReference type="STRING" id="1748243.Tel_04355"/>
<dbReference type="Proteomes" id="UP000055136">
    <property type="component" value="Chromosome"/>
</dbReference>
<sequence length="146" mass="16519">MTRIDFYILEAEHGNREQFACRIAEKAYRLGHGVYVHTSDARQAARLDELLWTFKQNSFIPHGIDGASPDPDAAVLIGHNGDAETSAHAQGREVLINLDQQVPLFFSSFKRVAEVIDQHGDNKSSGRARYKFYRDRGYSLETHNIS</sequence>
<evidence type="ECO:0008006" key="3">
    <source>
        <dbReference type="Google" id="ProtNLM"/>
    </source>
</evidence>
<accession>A0A0S2TBF0</accession>
<dbReference type="InterPro" id="IPR036768">
    <property type="entry name" value="PolIII_chi_sf"/>
</dbReference>
<dbReference type="InterPro" id="IPR007459">
    <property type="entry name" value="DNA_pol3_chi"/>
</dbReference>
<organism evidence="1 2">
    <name type="scientific">Candidatus Tenderia electrophaga</name>
    <dbReference type="NCBI Taxonomy" id="1748243"/>
    <lineage>
        <taxon>Bacteria</taxon>
        <taxon>Pseudomonadati</taxon>
        <taxon>Pseudomonadota</taxon>
        <taxon>Gammaproteobacteria</taxon>
        <taxon>Candidatus Tenderiales</taxon>
        <taxon>Candidatus Tenderiaceae</taxon>
        <taxon>Candidatus Tenderia</taxon>
    </lineage>
</organism>
<dbReference type="PANTHER" id="PTHR38767">
    <property type="entry name" value="DNA POLYMERASE III SUBUNIT CHI"/>
    <property type="match status" value="1"/>
</dbReference>
<evidence type="ECO:0000313" key="1">
    <source>
        <dbReference type="EMBL" id="ALP52436.1"/>
    </source>
</evidence>
<reference evidence="1" key="1">
    <citation type="submission" date="2015-10" db="EMBL/GenBank/DDBJ databases">
        <title>Description of Candidatus Tenderia electrophaga gen. nov, sp. nov., an Uncultivated Electroautotroph from a Biocathode Enrichment.</title>
        <authorList>
            <person name="Eddie B.J."/>
            <person name="Malanoski A.P."/>
            <person name="Wang Z."/>
            <person name="Hall R.J."/>
            <person name="Oh S.D."/>
            <person name="Heiner C."/>
            <person name="Lin B."/>
            <person name="Strycharz-Glaven S.M."/>
        </authorList>
    </citation>
    <scope>NUCLEOTIDE SEQUENCE [LARGE SCALE GENOMIC DNA]</scope>
    <source>
        <strain evidence="1">NRL1</strain>
    </source>
</reference>
<dbReference type="GO" id="GO:0032298">
    <property type="term" value="P:positive regulation of DNA-templated DNA replication initiation"/>
    <property type="evidence" value="ECO:0007669"/>
    <property type="project" value="TreeGrafter"/>
</dbReference>
<evidence type="ECO:0000313" key="2">
    <source>
        <dbReference type="Proteomes" id="UP000055136"/>
    </source>
</evidence>